<evidence type="ECO:0000313" key="7">
    <source>
        <dbReference type="RefSeq" id="XP_027333706.1"/>
    </source>
</evidence>
<keyword evidence="4" id="KW-1133">Transmembrane helix</keyword>
<dbReference type="GO" id="GO:0006887">
    <property type="term" value="P:exocytosis"/>
    <property type="evidence" value="ECO:0007669"/>
    <property type="project" value="UniProtKB-KW"/>
</dbReference>
<dbReference type="GO" id="GO:0005546">
    <property type="term" value="F:phosphatidylinositol-4,5-bisphosphate binding"/>
    <property type="evidence" value="ECO:0007669"/>
    <property type="project" value="InterPro"/>
</dbReference>
<protein>
    <recommendedName>
        <fullName evidence="3">Exocyst subunit Exo70 family protein</fullName>
    </recommendedName>
</protein>
<dbReference type="GO" id="GO:0015031">
    <property type="term" value="P:protein transport"/>
    <property type="evidence" value="ECO:0007669"/>
    <property type="project" value="UniProtKB-KW"/>
</dbReference>
<gene>
    <name evidence="7" type="primary">LOC113848415</name>
</gene>
<keyword evidence="2 3" id="KW-0813">Transport</keyword>
<accession>A0A8B8JQA9</accession>
<evidence type="ECO:0000256" key="2">
    <source>
        <dbReference type="ARBA" id="ARBA00022448"/>
    </source>
</evidence>
<dbReference type="Gene3D" id="1.20.1280.170">
    <property type="entry name" value="Exocyst complex component Exo70"/>
    <property type="match status" value="1"/>
</dbReference>
<dbReference type="SUPFAM" id="SSF74788">
    <property type="entry name" value="Cullin repeat-like"/>
    <property type="match status" value="1"/>
</dbReference>
<evidence type="ECO:0000256" key="3">
    <source>
        <dbReference type="RuleBase" id="RU365026"/>
    </source>
</evidence>
<dbReference type="PANTHER" id="PTHR12542:SF180">
    <property type="entry name" value="EXOCYST SUBUNIT EXO70 FAMILY PROTEIN"/>
    <property type="match status" value="1"/>
</dbReference>
<keyword evidence="4" id="KW-0812">Transmembrane</keyword>
<dbReference type="RefSeq" id="XP_027333706.1">
    <property type="nucleotide sequence ID" value="XM_027477905.1"/>
</dbReference>
<dbReference type="Pfam" id="PF03081">
    <property type="entry name" value="Exo70_C"/>
    <property type="match status" value="1"/>
</dbReference>
<dbReference type="InterPro" id="IPR016159">
    <property type="entry name" value="Cullin_repeat-like_dom_sf"/>
</dbReference>
<keyword evidence="3" id="KW-0653">Protein transport</keyword>
<sequence>MPNQFLRWPMKPKAWNFFCFTSSIVGLFCYALSSSFNHLLGKRKLWKLLLYIVFSFIICLAILFAKVWQRSPSLQLKAHLAFLVLIITSVYSFFFDKLLNGKPDAYSLISCAAFAIMSLCLSRQIHYGFEVDLLYFFSGCLIIQLMMIKLFLVLAGAGFTYSLIIIRSYLDAPIESGHFSLLVQDQVVIEVDLHPPQTNTDSAVQVDSSHANRSTTNAHFMMPQVPKENGDLGFQDHIVTPVDSHSKQGNSDSVLIMSQLMRCIEALKKENRNLFRMISKHVEEYLKAKLDFEDEDHISVMQLYVDNNVVIDALPSRIVNNLHETVKLMVEAGLEKKCCRVYSRCRRKFLKEWLSRFRLHEMNMNGVDKMEKIEKWIKALNVAVKILFPNEKKLCDRVFFGFSSATDTSLIEVCTKLTIRLLSFIDTFATERHSLSLLSSIIPKVFKTLRDLIPEFESLFSDPYSVSLRHVRMFWGILPLKMEFNNLISRDMAQEGVLDGRVQRITIEVMDRLYELSRKLTVEKQMKSPLVSLHMASFICMLESNLEAKSKTYTDPAMGYVYMMNNLRCIEQIARQRELKNILGDDWFPKTKEKIQKSLELYQLSSWNKVLNILKLDNELVVPSVVAELMKIKLSLFNLHFEEICNIQSTWSVFDEQLREQIIILLESTLLPAYGKFIERICDVLGKHADEYIEYGMLHIQDRLNHLFLISEPVNLLHKIWKEDIDFALRTTSESLRMTFTK</sequence>
<name>A0A8B8JQA9_ABRPR</name>
<dbReference type="InterPro" id="IPR046364">
    <property type="entry name" value="Exo70_C"/>
</dbReference>
<evidence type="ECO:0000259" key="5">
    <source>
        <dbReference type="Pfam" id="PF03081"/>
    </source>
</evidence>
<evidence type="ECO:0000313" key="6">
    <source>
        <dbReference type="Proteomes" id="UP000694853"/>
    </source>
</evidence>
<comment type="function">
    <text evidence="3">Component of the exocyst complex.</text>
</comment>
<organism evidence="6 7">
    <name type="scientific">Abrus precatorius</name>
    <name type="common">Indian licorice</name>
    <name type="synonym">Glycine abrus</name>
    <dbReference type="NCBI Taxonomy" id="3816"/>
    <lineage>
        <taxon>Eukaryota</taxon>
        <taxon>Viridiplantae</taxon>
        <taxon>Streptophyta</taxon>
        <taxon>Embryophyta</taxon>
        <taxon>Tracheophyta</taxon>
        <taxon>Spermatophyta</taxon>
        <taxon>Magnoliopsida</taxon>
        <taxon>eudicotyledons</taxon>
        <taxon>Gunneridae</taxon>
        <taxon>Pentapetalae</taxon>
        <taxon>rosids</taxon>
        <taxon>fabids</taxon>
        <taxon>Fabales</taxon>
        <taxon>Fabaceae</taxon>
        <taxon>Papilionoideae</taxon>
        <taxon>50 kb inversion clade</taxon>
        <taxon>NPAAA clade</taxon>
        <taxon>indigoferoid/millettioid clade</taxon>
        <taxon>Abreae</taxon>
        <taxon>Abrus</taxon>
    </lineage>
</organism>
<dbReference type="PANTHER" id="PTHR12542">
    <property type="entry name" value="EXOCYST COMPLEX PROTEIN EXO70"/>
    <property type="match status" value="1"/>
</dbReference>
<comment type="similarity">
    <text evidence="1 3">Belongs to the EXO70 family.</text>
</comment>
<keyword evidence="4" id="KW-0472">Membrane</keyword>
<evidence type="ECO:0000256" key="4">
    <source>
        <dbReference type="SAM" id="Phobius"/>
    </source>
</evidence>
<dbReference type="InterPro" id="IPR004140">
    <property type="entry name" value="Exo70"/>
</dbReference>
<feature type="transmembrane region" description="Helical" evidence="4">
    <location>
        <begin position="49"/>
        <end position="68"/>
    </location>
</feature>
<keyword evidence="3" id="KW-0268">Exocytosis</keyword>
<dbReference type="GeneID" id="113848415"/>
<feature type="transmembrane region" description="Helical" evidence="4">
    <location>
        <begin position="105"/>
        <end position="121"/>
    </location>
</feature>
<proteinExistence type="inferred from homology"/>
<reference evidence="7" key="2">
    <citation type="submission" date="2025-08" db="UniProtKB">
        <authorList>
            <consortium name="RefSeq"/>
        </authorList>
    </citation>
    <scope>IDENTIFICATION</scope>
    <source>
        <tissue evidence="7">Young leaves</tissue>
    </source>
</reference>
<feature type="domain" description="Exocyst complex subunit Exo70 C-terminal" evidence="5">
    <location>
        <begin position="375"/>
        <end position="705"/>
    </location>
</feature>
<dbReference type="GO" id="GO:0000145">
    <property type="term" value="C:exocyst"/>
    <property type="evidence" value="ECO:0007669"/>
    <property type="project" value="InterPro"/>
</dbReference>
<dbReference type="KEGG" id="aprc:113848415"/>
<dbReference type="AlphaFoldDB" id="A0A8B8JQA9"/>
<feature type="transmembrane region" description="Helical" evidence="4">
    <location>
        <begin position="80"/>
        <end position="99"/>
    </location>
</feature>
<dbReference type="Proteomes" id="UP000694853">
    <property type="component" value="Unplaced"/>
</dbReference>
<evidence type="ECO:0000256" key="1">
    <source>
        <dbReference type="ARBA" id="ARBA00006756"/>
    </source>
</evidence>
<feature type="transmembrane region" description="Helical" evidence="4">
    <location>
        <begin position="133"/>
        <end position="159"/>
    </location>
</feature>
<keyword evidence="6" id="KW-1185">Reference proteome</keyword>
<dbReference type="OrthoDB" id="1922221at2759"/>
<reference evidence="6" key="1">
    <citation type="journal article" date="2019" name="Toxins">
        <title>Detection of Abrin-Like and Prepropulchellin-Like Toxin Genes and Transcripts Using Whole Genome Sequencing and Full-Length Transcript Sequencing of Abrus precatorius.</title>
        <authorList>
            <person name="Hovde B.T."/>
            <person name="Daligault H.E."/>
            <person name="Hanschen E.R."/>
            <person name="Kunde Y.A."/>
            <person name="Johnson M.B."/>
            <person name="Starkenburg S.R."/>
            <person name="Johnson S.L."/>
        </authorList>
    </citation>
    <scope>NUCLEOTIDE SEQUENCE [LARGE SCALE GENOMIC DNA]</scope>
</reference>